<dbReference type="Gene3D" id="3.40.50.720">
    <property type="entry name" value="NAD(P)-binding Rossmann-like Domain"/>
    <property type="match status" value="1"/>
</dbReference>
<dbReference type="RefSeq" id="WP_207247908.1">
    <property type="nucleotide sequence ID" value="NZ_JAFMOF010000003.1"/>
</dbReference>
<reference evidence="2" key="1">
    <citation type="submission" date="2021-03" db="EMBL/GenBank/DDBJ databases">
        <title>Streptomyces strains.</title>
        <authorList>
            <person name="Lund M.B."/>
            <person name="Toerring T."/>
        </authorList>
    </citation>
    <scope>NUCLEOTIDE SEQUENCE</scope>
    <source>
        <strain evidence="2">JCM 4242</strain>
    </source>
</reference>
<protein>
    <submittedName>
        <fullName evidence="2">NAD(P)H-binding protein</fullName>
    </submittedName>
</protein>
<proteinExistence type="predicted"/>
<dbReference type="AlphaFoldDB" id="A0A939FRX5"/>
<gene>
    <name evidence="2" type="ORF">J1792_19645</name>
</gene>
<dbReference type="Pfam" id="PF13460">
    <property type="entry name" value="NAD_binding_10"/>
    <property type="match status" value="1"/>
</dbReference>
<evidence type="ECO:0000313" key="3">
    <source>
        <dbReference type="Proteomes" id="UP000664781"/>
    </source>
</evidence>
<evidence type="ECO:0000259" key="1">
    <source>
        <dbReference type="Pfam" id="PF13460"/>
    </source>
</evidence>
<accession>A0A939FRX5</accession>
<dbReference type="Proteomes" id="UP000664781">
    <property type="component" value="Unassembled WGS sequence"/>
</dbReference>
<dbReference type="InterPro" id="IPR051604">
    <property type="entry name" value="Ergot_Alk_Oxidoreductase"/>
</dbReference>
<name>A0A939FRX5_9ACTN</name>
<dbReference type="InterPro" id="IPR036291">
    <property type="entry name" value="NAD(P)-bd_dom_sf"/>
</dbReference>
<dbReference type="PANTHER" id="PTHR43162:SF1">
    <property type="entry name" value="PRESTALK A DIFFERENTIATION PROTEIN A"/>
    <property type="match status" value="1"/>
</dbReference>
<dbReference type="InterPro" id="IPR016040">
    <property type="entry name" value="NAD(P)-bd_dom"/>
</dbReference>
<evidence type="ECO:0000313" key="2">
    <source>
        <dbReference type="EMBL" id="MBO0654910.1"/>
    </source>
</evidence>
<organism evidence="2 3">
    <name type="scientific">Streptomyces triculaminicus</name>
    <dbReference type="NCBI Taxonomy" id="2816232"/>
    <lineage>
        <taxon>Bacteria</taxon>
        <taxon>Bacillati</taxon>
        <taxon>Actinomycetota</taxon>
        <taxon>Actinomycetes</taxon>
        <taxon>Kitasatosporales</taxon>
        <taxon>Streptomycetaceae</taxon>
        <taxon>Streptomyces</taxon>
    </lineage>
</organism>
<keyword evidence="3" id="KW-1185">Reference proteome</keyword>
<dbReference type="PANTHER" id="PTHR43162">
    <property type="match status" value="1"/>
</dbReference>
<comment type="caution">
    <text evidence="2">The sequence shown here is derived from an EMBL/GenBank/DDBJ whole genome shotgun (WGS) entry which is preliminary data.</text>
</comment>
<dbReference type="EMBL" id="JAFMOF010000003">
    <property type="protein sequence ID" value="MBO0654910.1"/>
    <property type="molecule type" value="Genomic_DNA"/>
</dbReference>
<feature type="domain" description="NAD(P)-binding" evidence="1">
    <location>
        <begin position="6"/>
        <end position="178"/>
    </location>
</feature>
<dbReference type="SUPFAM" id="SSF51735">
    <property type="entry name" value="NAD(P)-binding Rossmann-fold domains"/>
    <property type="match status" value="1"/>
</dbReference>
<sequence length="278" mass="29117">MILITGGRGAVATHLLTLLREHGTPVRVASSAPGELDLPEDVPSVALDLTDPATFPAALAGVTSVFLYATADHITEFADRAAEAGVDHIVLLSSSSVLGPDPEDDLLAKSHLDVEKALLASPVATTILRPGAFAGNAGGWAWSIASGTPVSLPFPGAYAEPVHEKDVAEAAFSALTDPRHRGGRFTLTGPATMTFTEQIDQLAAVIGRPIATKRVTPEEWKSEMAAYVPGPYADALLNWWQSNDGKPGEPTGGVEDLTGHPARAFATWVADHAADFTR</sequence>